<name>A0ABV2MCS7_9HYPH</name>
<dbReference type="InterPro" id="IPR005149">
    <property type="entry name" value="Tscrpt_reg_PadR_N"/>
</dbReference>
<keyword evidence="2" id="KW-0238">DNA-binding</keyword>
<dbReference type="InterPro" id="IPR036390">
    <property type="entry name" value="WH_DNA-bd_sf"/>
</dbReference>
<dbReference type="Proteomes" id="UP001549077">
    <property type="component" value="Unassembled WGS sequence"/>
</dbReference>
<dbReference type="PANTHER" id="PTHR43252">
    <property type="entry name" value="TRANSCRIPTIONAL REGULATOR YQJI"/>
    <property type="match status" value="1"/>
</dbReference>
<dbReference type="PANTHER" id="PTHR43252:SF2">
    <property type="entry name" value="TRANSCRIPTION REGULATOR, PADR-LIKE FAMILY"/>
    <property type="match status" value="1"/>
</dbReference>
<accession>A0ABV2MCS7</accession>
<organism evidence="2 3">
    <name type="scientific">Rhizobium binae</name>
    <dbReference type="NCBI Taxonomy" id="1138190"/>
    <lineage>
        <taxon>Bacteria</taxon>
        <taxon>Pseudomonadati</taxon>
        <taxon>Pseudomonadota</taxon>
        <taxon>Alphaproteobacteria</taxon>
        <taxon>Hyphomicrobiales</taxon>
        <taxon>Rhizobiaceae</taxon>
        <taxon>Rhizobium/Agrobacterium group</taxon>
        <taxon>Rhizobium</taxon>
    </lineage>
</organism>
<sequence length="289" mass="33186">MKLLSHMGLLLTASMIDRPQRIEPLCNSRMSLKCVHVNAETSALEMVRCAAARIHGVDPSQRRSTSPDANELTSYNLTINIMTMTSIKRSPVALAVLAMLMEEPLHPYRMQRLIKERGKDEVINVTQRASLYQTIQRLEREGLITSQKTVRDYKRPERTVYEITEKGRDVALAWIREMLSSLTREYPEFPAAISFLALLTPNDVLHLLEHRTKAIESELRRIDGILQEARAVPRLFLLEMEYLRALHATELSWVNAVVEDLRAGRIVWTDEWLRQIAGQFSTHSTPDKD</sequence>
<evidence type="ECO:0000259" key="1">
    <source>
        <dbReference type="Pfam" id="PF03551"/>
    </source>
</evidence>
<keyword evidence="3" id="KW-1185">Reference proteome</keyword>
<dbReference type="GO" id="GO:0003677">
    <property type="term" value="F:DNA binding"/>
    <property type="evidence" value="ECO:0007669"/>
    <property type="project" value="UniProtKB-KW"/>
</dbReference>
<feature type="domain" description="Transcription regulator PadR N-terminal" evidence="1">
    <location>
        <begin position="96"/>
        <end position="169"/>
    </location>
</feature>
<protein>
    <submittedName>
        <fullName evidence="2">DNA-binding PadR family transcriptional regulator</fullName>
    </submittedName>
</protein>
<evidence type="ECO:0000313" key="3">
    <source>
        <dbReference type="Proteomes" id="UP001549077"/>
    </source>
</evidence>
<proteinExistence type="predicted"/>
<dbReference type="Gene3D" id="1.10.10.10">
    <property type="entry name" value="Winged helix-like DNA-binding domain superfamily/Winged helix DNA-binding domain"/>
    <property type="match status" value="1"/>
</dbReference>
<reference evidence="2 3" key="1">
    <citation type="submission" date="2024-06" db="EMBL/GenBank/DDBJ databases">
        <title>Genomic Encyclopedia of Type Strains, Phase IV (KMG-IV): sequencing the most valuable type-strain genomes for metagenomic binning, comparative biology and taxonomic classification.</title>
        <authorList>
            <person name="Goeker M."/>
        </authorList>
    </citation>
    <scope>NUCLEOTIDE SEQUENCE [LARGE SCALE GENOMIC DNA]</scope>
    <source>
        <strain evidence="2 3">DSM 29288</strain>
    </source>
</reference>
<gene>
    <name evidence="2" type="ORF">ABID08_001625</name>
</gene>
<dbReference type="Pfam" id="PF03551">
    <property type="entry name" value="PadR"/>
    <property type="match status" value="1"/>
</dbReference>
<dbReference type="EMBL" id="JBEPMY010000003">
    <property type="protein sequence ID" value="MET3754276.1"/>
    <property type="molecule type" value="Genomic_DNA"/>
</dbReference>
<evidence type="ECO:0000313" key="2">
    <source>
        <dbReference type="EMBL" id="MET3754276.1"/>
    </source>
</evidence>
<dbReference type="InterPro" id="IPR036388">
    <property type="entry name" value="WH-like_DNA-bd_sf"/>
</dbReference>
<comment type="caution">
    <text evidence="2">The sequence shown here is derived from an EMBL/GenBank/DDBJ whole genome shotgun (WGS) entry which is preliminary data.</text>
</comment>
<dbReference type="SUPFAM" id="SSF46785">
    <property type="entry name" value="Winged helix' DNA-binding domain"/>
    <property type="match status" value="1"/>
</dbReference>